<keyword evidence="2" id="KW-0813">Transport</keyword>
<dbReference type="CDD" id="cd13585">
    <property type="entry name" value="PBP2_TMBP_like"/>
    <property type="match status" value="1"/>
</dbReference>
<evidence type="ECO:0000256" key="3">
    <source>
        <dbReference type="ARBA" id="ARBA00022729"/>
    </source>
</evidence>
<name>A0ABW4T9C3_9ACTN</name>
<dbReference type="Gene3D" id="3.40.190.10">
    <property type="entry name" value="Periplasmic binding protein-like II"/>
    <property type="match status" value="1"/>
</dbReference>
<proteinExistence type="inferred from homology"/>
<evidence type="ECO:0000256" key="1">
    <source>
        <dbReference type="ARBA" id="ARBA00008520"/>
    </source>
</evidence>
<dbReference type="PANTHER" id="PTHR30061">
    <property type="entry name" value="MALTOSE-BINDING PERIPLASMIC PROTEIN"/>
    <property type="match status" value="1"/>
</dbReference>
<comment type="similarity">
    <text evidence="1">Belongs to the bacterial solute-binding protein 1 family.</text>
</comment>
<organism evidence="5 6">
    <name type="scientific">Nonomuraea mangrovi</name>
    <dbReference type="NCBI Taxonomy" id="2316207"/>
    <lineage>
        <taxon>Bacteria</taxon>
        <taxon>Bacillati</taxon>
        <taxon>Actinomycetota</taxon>
        <taxon>Actinomycetes</taxon>
        <taxon>Streptosporangiales</taxon>
        <taxon>Streptosporangiaceae</taxon>
        <taxon>Nonomuraea</taxon>
    </lineage>
</organism>
<dbReference type="InterPro" id="IPR006059">
    <property type="entry name" value="SBP"/>
</dbReference>
<evidence type="ECO:0000256" key="2">
    <source>
        <dbReference type="ARBA" id="ARBA00022448"/>
    </source>
</evidence>
<evidence type="ECO:0000256" key="4">
    <source>
        <dbReference type="SAM" id="SignalP"/>
    </source>
</evidence>
<dbReference type="EMBL" id="JBHUFV010000063">
    <property type="protein sequence ID" value="MFD1938346.1"/>
    <property type="molecule type" value="Genomic_DNA"/>
</dbReference>
<feature type="signal peptide" evidence="4">
    <location>
        <begin position="1"/>
        <end position="18"/>
    </location>
</feature>
<dbReference type="SUPFAM" id="SSF53850">
    <property type="entry name" value="Periplasmic binding protein-like II"/>
    <property type="match status" value="1"/>
</dbReference>
<protein>
    <submittedName>
        <fullName evidence="5">ABC transporter substrate-binding protein</fullName>
    </submittedName>
</protein>
<dbReference type="Proteomes" id="UP001597368">
    <property type="component" value="Unassembled WGS sequence"/>
</dbReference>
<gene>
    <name evidence="5" type="ORF">ACFSKW_43415</name>
</gene>
<dbReference type="PANTHER" id="PTHR30061:SF50">
    <property type="entry name" value="MALTOSE_MALTODEXTRIN-BINDING PERIPLASMIC PROTEIN"/>
    <property type="match status" value="1"/>
</dbReference>
<dbReference type="Pfam" id="PF01547">
    <property type="entry name" value="SBP_bac_1"/>
    <property type="match status" value="1"/>
</dbReference>
<sequence length="413" mass="43986">MARRLSCLIAGASLAALAACGGSDSSDSAGPVEITYGIWDVDQQPALEQVAAAFTKAHPGIKVKIQTTGWDDYWAKLKAAATGGVAPDVFWMNGSNIKLYASNGMLLPLTGKRDLSVYPKALVDLYTYEGTTYGLPKDFDTIGLWYNKKLFDAAGVKYPDASWTWADVQSAAKKLTKQDGSVYGIAAALNNQAGFYNTIAQAGGYVLSPDGTRSGYDQPAAIEGIRFWTDLIKNGLSPTQQQMTDTEPTVMFESGKVAMYYGGSWYAGRFHKNPSTKDTVDVAPLPAGRTKAVVTHGVANVVSARSAHKEAATAFADFLGGKEAAEIAGKAGSFIPAYTGTQQAWIDAAPQFKLKIFIDQLDVSFPWPGSKNTPAWMDEEAPVLTKAWTGEITPEAAATTLAATMNSALGAER</sequence>
<dbReference type="RefSeq" id="WP_379580331.1">
    <property type="nucleotide sequence ID" value="NZ_JBHUFV010000063.1"/>
</dbReference>
<reference evidence="6" key="1">
    <citation type="journal article" date="2019" name="Int. J. Syst. Evol. Microbiol.">
        <title>The Global Catalogue of Microorganisms (GCM) 10K type strain sequencing project: providing services to taxonomists for standard genome sequencing and annotation.</title>
        <authorList>
            <consortium name="The Broad Institute Genomics Platform"/>
            <consortium name="The Broad Institute Genome Sequencing Center for Infectious Disease"/>
            <person name="Wu L."/>
            <person name="Ma J."/>
        </authorList>
    </citation>
    <scope>NUCLEOTIDE SEQUENCE [LARGE SCALE GENOMIC DNA]</scope>
    <source>
        <strain evidence="6">ICMP 6774ER</strain>
    </source>
</reference>
<evidence type="ECO:0000313" key="5">
    <source>
        <dbReference type="EMBL" id="MFD1938346.1"/>
    </source>
</evidence>
<keyword evidence="3 4" id="KW-0732">Signal</keyword>
<accession>A0ABW4T9C3</accession>
<keyword evidence="6" id="KW-1185">Reference proteome</keyword>
<dbReference type="PROSITE" id="PS51257">
    <property type="entry name" value="PROKAR_LIPOPROTEIN"/>
    <property type="match status" value="1"/>
</dbReference>
<evidence type="ECO:0000313" key="6">
    <source>
        <dbReference type="Proteomes" id="UP001597368"/>
    </source>
</evidence>
<comment type="caution">
    <text evidence="5">The sequence shown here is derived from an EMBL/GenBank/DDBJ whole genome shotgun (WGS) entry which is preliminary data.</text>
</comment>
<feature type="chain" id="PRO_5046558603" evidence="4">
    <location>
        <begin position="19"/>
        <end position="413"/>
    </location>
</feature>